<dbReference type="GO" id="GO:0003824">
    <property type="term" value="F:catalytic activity"/>
    <property type="evidence" value="ECO:0007669"/>
    <property type="project" value="InterPro"/>
</dbReference>
<gene>
    <name evidence="8" type="ORF">PGLA2088_LOCUS26848</name>
</gene>
<evidence type="ECO:0000259" key="7">
    <source>
        <dbReference type="PROSITE" id="PS51918"/>
    </source>
</evidence>
<dbReference type="Gene3D" id="3.20.20.70">
    <property type="entry name" value="Aldolase class I"/>
    <property type="match status" value="1"/>
</dbReference>
<keyword evidence="6" id="KW-0411">Iron-sulfur</keyword>
<feature type="non-terminal residue" evidence="8">
    <location>
        <position position="1"/>
    </location>
</feature>
<organism evidence="8 9">
    <name type="scientific">Polarella glacialis</name>
    <name type="common">Dinoflagellate</name>
    <dbReference type="NCBI Taxonomy" id="89957"/>
    <lineage>
        <taxon>Eukaryota</taxon>
        <taxon>Sar</taxon>
        <taxon>Alveolata</taxon>
        <taxon>Dinophyceae</taxon>
        <taxon>Suessiales</taxon>
        <taxon>Suessiaceae</taxon>
        <taxon>Polarella</taxon>
    </lineage>
</organism>
<dbReference type="InterPro" id="IPR040072">
    <property type="entry name" value="Methyltransferase_A"/>
</dbReference>
<evidence type="ECO:0000256" key="4">
    <source>
        <dbReference type="ARBA" id="ARBA00022723"/>
    </source>
</evidence>
<evidence type="ECO:0000313" key="9">
    <source>
        <dbReference type="Proteomes" id="UP000626109"/>
    </source>
</evidence>
<proteinExistence type="predicted"/>
<dbReference type="Proteomes" id="UP000626109">
    <property type="component" value="Unassembled WGS sequence"/>
</dbReference>
<reference evidence="8" key="1">
    <citation type="submission" date="2021-02" db="EMBL/GenBank/DDBJ databases">
        <authorList>
            <person name="Dougan E. K."/>
            <person name="Rhodes N."/>
            <person name="Thang M."/>
            <person name="Chan C."/>
        </authorList>
    </citation>
    <scope>NUCLEOTIDE SEQUENCE</scope>
</reference>
<dbReference type="PANTHER" id="PTHR30544:SF5">
    <property type="entry name" value="RADICAL SAM CORE DOMAIN-CONTAINING PROTEIN"/>
    <property type="match status" value="1"/>
</dbReference>
<dbReference type="GO" id="GO:0030488">
    <property type="term" value="P:tRNA methylation"/>
    <property type="evidence" value="ECO:0007669"/>
    <property type="project" value="TreeGrafter"/>
</dbReference>
<accession>A0A813K334</accession>
<evidence type="ECO:0000313" key="8">
    <source>
        <dbReference type="EMBL" id="CAE8690227.1"/>
    </source>
</evidence>
<dbReference type="InterPro" id="IPR013785">
    <property type="entry name" value="Aldolase_TIM"/>
</dbReference>
<evidence type="ECO:0000256" key="2">
    <source>
        <dbReference type="ARBA" id="ARBA00022485"/>
    </source>
</evidence>
<evidence type="ECO:0000256" key="3">
    <source>
        <dbReference type="ARBA" id="ARBA00022691"/>
    </source>
</evidence>
<dbReference type="GO" id="GO:0046872">
    <property type="term" value="F:metal ion binding"/>
    <property type="evidence" value="ECO:0007669"/>
    <property type="project" value="UniProtKB-KW"/>
</dbReference>
<keyword evidence="5" id="KW-0408">Iron</keyword>
<dbReference type="InterPro" id="IPR007197">
    <property type="entry name" value="rSAM"/>
</dbReference>
<evidence type="ECO:0000256" key="5">
    <source>
        <dbReference type="ARBA" id="ARBA00023004"/>
    </source>
</evidence>
<keyword evidence="2" id="KW-0004">4Fe-4S</keyword>
<dbReference type="PANTHER" id="PTHR30544">
    <property type="entry name" value="23S RRNA METHYLTRANSFERASE"/>
    <property type="match status" value="1"/>
</dbReference>
<dbReference type="AlphaFoldDB" id="A0A813K334"/>
<dbReference type="PROSITE" id="PS51918">
    <property type="entry name" value="RADICAL_SAM"/>
    <property type="match status" value="1"/>
</dbReference>
<keyword evidence="3" id="KW-0949">S-adenosyl-L-methionine</keyword>
<name>A0A813K334_POLGL</name>
<sequence>EPLGNPKVFDALRILSSPELFGFSTRRLNVSTVGVIPGIVKLTKEFPQVNLAFSLHSPFTEERNRLVPLNRMFPMKDVFDVLDERIRTTGRRVWICYLLLQGQNDTPEHARALASLIRDRPSETRYLYHINLLPYNVGRAVPEKFVR</sequence>
<comment type="cofactor">
    <cofactor evidence="1">
        <name>[4Fe-4S] cluster</name>
        <dbReference type="ChEBI" id="CHEBI:49883"/>
    </cofactor>
</comment>
<dbReference type="EMBL" id="CAJNNW010027218">
    <property type="protein sequence ID" value="CAE8690227.1"/>
    <property type="molecule type" value="Genomic_DNA"/>
</dbReference>
<keyword evidence="4" id="KW-0479">Metal-binding</keyword>
<dbReference type="GO" id="GO:0051539">
    <property type="term" value="F:4 iron, 4 sulfur cluster binding"/>
    <property type="evidence" value="ECO:0007669"/>
    <property type="project" value="UniProtKB-KW"/>
</dbReference>
<evidence type="ECO:0000256" key="1">
    <source>
        <dbReference type="ARBA" id="ARBA00001966"/>
    </source>
</evidence>
<comment type="caution">
    <text evidence="8">The sequence shown here is derived from an EMBL/GenBank/DDBJ whole genome shotgun (WGS) entry which is preliminary data.</text>
</comment>
<feature type="non-terminal residue" evidence="8">
    <location>
        <position position="147"/>
    </location>
</feature>
<evidence type="ECO:0000256" key="6">
    <source>
        <dbReference type="ARBA" id="ARBA00023014"/>
    </source>
</evidence>
<feature type="domain" description="Radical SAM core" evidence="7">
    <location>
        <begin position="1"/>
        <end position="147"/>
    </location>
</feature>
<protein>
    <recommendedName>
        <fullName evidence="7">Radical SAM core domain-containing protein</fullName>
    </recommendedName>
</protein>
<dbReference type="GO" id="GO:0070475">
    <property type="term" value="P:rRNA base methylation"/>
    <property type="evidence" value="ECO:0007669"/>
    <property type="project" value="TreeGrafter"/>
</dbReference>